<gene>
    <name evidence="3" type="ORF">DSTB1V02_LOCUS8821</name>
</gene>
<dbReference type="SUPFAM" id="SSF52058">
    <property type="entry name" value="L domain-like"/>
    <property type="match status" value="1"/>
</dbReference>
<dbReference type="PANTHER" id="PTHR24373">
    <property type="entry name" value="SLIT RELATED LEUCINE-RICH REPEAT NEURONAL PROTEIN"/>
    <property type="match status" value="1"/>
</dbReference>
<sequence>MGSMRVFWLYLLSLAYWESDQACPTQVILPCICFNDYDEEVSVDCSNATTSAEIWRAFNGDSWPSSPLSRFILLHNKAVMELPNRMFGNLAFQKIELYSTILESVHPSVILSSKDWLVTLKIGFSRLKEFPFYLLPWLPHLRELHLLGNHLTKVPTLRSPSLQLLYLQLNEISGMEEGEWTTPELRIFLMDSNPIVKLPASVMKSLQSLETFQCGGCHLGPNLPPGALAFRSKTLRKVMLSCNNISRLDPGAITGLGYNTTVILDYNNIEVMAEESFRPVLEILSLLDGFLSLTGTAKDGTVCRETGDYCCELASTAKTSGSTTGEETNGEVKENGETNEEVCLCPDTDGYSCVETNVAVCDPGSVIHFACPKYTQLQSTINGQLFLFQSMGFPSSQDKEELERRIRGNVLKEAKRGSAGFSVEIRS</sequence>
<dbReference type="PANTHER" id="PTHR24373:SF275">
    <property type="entry name" value="TIR DOMAIN-CONTAINING PROTEIN"/>
    <property type="match status" value="1"/>
</dbReference>
<dbReference type="EMBL" id="LR901621">
    <property type="protein sequence ID" value="CAD7249020.1"/>
    <property type="molecule type" value="Genomic_DNA"/>
</dbReference>
<evidence type="ECO:0000313" key="4">
    <source>
        <dbReference type="Proteomes" id="UP000677054"/>
    </source>
</evidence>
<dbReference type="PROSITE" id="PS51450">
    <property type="entry name" value="LRR"/>
    <property type="match status" value="1"/>
</dbReference>
<dbReference type="InterPro" id="IPR050328">
    <property type="entry name" value="Dev_Immune_Receptor"/>
</dbReference>
<feature type="signal peptide" evidence="2">
    <location>
        <begin position="1"/>
        <end position="22"/>
    </location>
</feature>
<dbReference type="Proteomes" id="UP000677054">
    <property type="component" value="Unassembled WGS sequence"/>
</dbReference>
<keyword evidence="4" id="KW-1185">Reference proteome</keyword>
<reference evidence="3" key="1">
    <citation type="submission" date="2020-11" db="EMBL/GenBank/DDBJ databases">
        <authorList>
            <person name="Tran Van P."/>
        </authorList>
    </citation>
    <scope>NUCLEOTIDE SEQUENCE</scope>
</reference>
<dbReference type="AlphaFoldDB" id="A0A7R8XED1"/>
<organism evidence="3">
    <name type="scientific">Darwinula stevensoni</name>
    <dbReference type="NCBI Taxonomy" id="69355"/>
    <lineage>
        <taxon>Eukaryota</taxon>
        <taxon>Metazoa</taxon>
        <taxon>Ecdysozoa</taxon>
        <taxon>Arthropoda</taxon>
        <taxon>Crustacea</taxon>
        <taxon>Oligostraca</taxon>
        <taxon>Ostracoda</taxon>
        <taxon>Podocopa</taxon>
        <taxon>Podocopida</taxon>
        <taxon>Darwinulocopina</taxon>
        <taxon>Darwinuloidea</taxon>
        <taxon>Darwinulidae</taxon>
        <taxon>Darwinula</taxon>
    </lineage>
</organism>
<feature type="chain" id="PRO_5036402514" evidence="2">
    <location>
        <begin position="23"/>
        <end position="427"/>
    </location>
</feature>
<dbReference type="EMBL" id="CAJPEV010002104">
    <property type="protein sequence ID" value="CAG0895674.1"/>
    <property type="molecule type" value="Genomic_DNA"/>
</dbReference>
<proteinExistence type="predicted"/>
<dbReference type="InterPro" id="IPR032675">
    <property type="entry name" value="LRR_dom_sf"/>
</dbReference>
<evidence type="ECO:0000256" key="1">
    <source>
        <dbReference type="ARBA" id="ARBA00022729"/>
    </source>
</evidence>
<dbReference type="InterPro" id="IPR001611">
    <property type="entry name" value="Leu-rich_rpt"/>
</dbReference>
<name>A0A7R8XED1_9CRUS</name>
<keyword evidence="1 2" id="KW-0732">Signal</keyword>
<evidence type="ECO:0000313" key="3">
    <source>
        <dbReference type="EMBL" id="CAD7249020.1"/>
    </source>
</evidence>
<evidence type="ECO:0000256" key="2">
    <source>
        <dbReference type="SAM" id="SignalP"/>
    </source>
</evidence>
<protein>
    <submittedName>
        <fullName evidence="3">Uncharacterized protein</fullName>
    </submittedName>
</protein>
<dbReference type="Gene3D" id="3.80.10.10">
    <property type="entry name" value="Ribonuclease Inhibitor"/>
    <property type="match status" value="1"/>
</dbReference>
<accession>A0A7R8XED1</accession>
<dbReference type="OrthoDB" id="676979at2759"/>